<gene>
    <name evidence="1" type="ORF">I568_01291</name>
</gene>
<proteinExistence type="predicted"/>
<dbReference type="Proteomes" id="UP000014113">
    <property type="component" value="Unassembled WGS sequence"/>
</dbReference>
<evidence type="ECO:0000313" key="2">
    <source>
        <dbReference type="Proteomes" id="UP000014113"/>
    </source>
</evidence>
<dbReference type="EMBL" id="ASWJ01000006">
    <property type="protein sequence ID" value="EOW83844.1"/>
    <property type="molecule type" value="Genomic_DNA"/>
</dbReference>
<keyword evidence="2" id="KW-1185">Reference proteome</keyword>
<dbReference type="RefSeq" id="WP_016183761.1">
    <property type="nucleotide sequence ID" value="NZ_JXKI01000005.1"/>
</dbReference>
<organism evidence="1 2">
    <name type="scientific">Enterococcus columbae DSM 7374 = ATCC 51263</name>
    <dbReference type="NCBI Taxonomy" id="1121865"/>
    <lineage>
        <taxon>Bacteria</taxon>
        <taxon>Bacillati</taxon>
        <taxon>Bacillota</taxon>
        <taxon>Bacilli</taxon>
        <taxon>Lactobacillales</taxon>
        <taxon>Enterococcaceae</taxon>
        <taxon>Enterococcus</taxon>
    </lineage>
</organism>
<protein>
    <submittedName>
        <fullName evidence="1">Uncharacterized protein</fullName>
    </submittedName>
</protein>
<dbReference type="AlphaFoldDB" id="S1NSI5"/>
<accession>S1NSI5</accession>
<comment type="caution">
    <text evidence="1">The sequence shown here is derived from an EMBL/GenBank/DDBJ whole genome shotgun (WGS) entry which is preliminary data.</text>
</comment>
<dbReference type="STRING" id="1121865.OMW_01648"/>
<evidence type="ECO:0000313" key="1">
    <source>
        <dbReference type="EMBL" id="EOW83844.1"/>
    </source>
</evidence>
<dbReference type="PATRIC" id="fig|1121865.3.peg.1592"/>
<reference evidence="1 2" key="1">
    <citation type="submission" date="2013-03" db="EMBL/GenBank/DDBJ databases">
        <title>The Genome Sequence of Enterococcus columbae ATCC_51263 (PacBio/Illumina hybrid assembly).</title>
        <authorList>
            <consortium name="The Broad Institute Genomics Platform"/>
            <consortium name="The Broad Institute Genome Sequencing Center for Infectious Disease"/>
            <person name="Earl A."/>
            <person name="Russ C."/>
            <person name="Gilmore M."/>
            <person name="Surin D."/>
            <person name="Walker B."/>
            <person name="Young S."/>
            <person name="Zeng Q."/>
            <person name="Gargeya S."/>
            <person name="Fitzgerald M."/>
            <person name="Haas B."/>
            <person name="Abouelleil A."/>
            <person name="Allen A.W."/>
            <person name="Alvarado L."/>
            <person name="Arachchi H.M."/>
            <person name="Berlin A.M."/>
            <person name="Chapman S.B."/>
            <person name="Gainer-Dewar J."/>
            <person name="Goldberg J."/>
            <person name="Griggs A."/>
            <person name="Gujja S."/>
            <person name="Hansen M."/>
            <person name="Howarth C."/>
            <person name="Imamovic A."/>
            <person name="Ireland A."/>
            <person name="Larimer J."/>
            <person name="McCowan C."/>
            <person name="Murphy C."/>
            <person name="Pearson M."/>
            <person name="Poon T.W."/>
            <person name="Priest M."/>
            <person name="Roberts A."/>
            <person name="Saif S."/>
            <person name="Shea T."/>
            <person name="Sisk P."/>
            <person name="Sykes S."/>
            <person name="Wortman J."/>
            <person name="Nusbaum C."/>
            <person name="Birren B."/>
        </authorList>
    </citation>
    <scope>NUCLEOTIDE SEQUENCE [LARGE SCALE GENOMIC DNA]</scope>
    <source>
        <strain evidence="1 2">ATCC 51263</strain>
    </source>
</reference>
<sequence>MTVEQVLERLREELAMPQLKLPIKEKDYTEEEYLQLKEDLIAYYRDYVDHFEN</sequence>
<name>S1NSI5_9ENTE</name>